<proteinExistence type="predicted"/>
<keyword evidence="8" id="KW-1185">Reference proteome</keyword>
<dbReference type="InterPro" id="IPR050833">
    <property type="entry name" value="Poly_Biosynth_Transport"/>
</dbReference>
<keyword evidence="2" id="KW-1003">Cell membrane</keyword>
<feature type="transmembrane region" description="Helical" evidence="6">
    <location>
        <begin position="394"/>
        <end position="412"/>
    </location>
</feature>
<reference evidence="7 8" key="1">
    <citation type="submission" date="2019-10" db="EMBL/GenBank/DDBJ databases">
        <title>Alkalibaculum tamaniensis sp.nov., a new alkaliphilic acetogen, isolated on methoxylated aromatics from a mud volcano.</title>
        <authorList>
            <person name="Khomyakova M.A."/>
            <person name="Merkel A.Y."/>
            <person name="Bonch-Osmolovskaya E.A."/>
            <person name="Slobodkin A.I."/>
        </authorList>
    </citation>
    <scope>NUCLEOTIDE SEQUENCE [LARGE SCALE GENOMIC DNA]</scope>
    <source>
        <strain evidence="7 8">M08DMB</strain>
    </source>
</reference>
<dbReference type="InterPro" id="IPR002797">
    <property type="entry name" value="Polysacc_synth"/>
</dbReference>
<dbReference type="RefSeq" id="WP_152802001.1">
    <property type="nucleotide sequence ID" value="NZ_WHNX01000005.1"/>
</dbReference>
<feature type="transmembrane region" description="Helical" evidence="6">
    <location>
        <begin position="188"/>
        <end position="207"/>
    </location>
</feature>
<feature type="transmembrane region" description="Helical" evidence="6">
    <location>
        <begin position="235"/>
        <end position="255"/>
    </location>
</feature>
<accession>A0A6A7K659</accession>
<evidence type="ECO:0000313" key="8">
    <source>
        <dbReference type="Proteomes" id="UP000440004"/>
    </source>
</evidence>
<feature type="transmembrane region" description="Helical" evidence="6">
    <location>
        <begin position="481"/>
        <end position="502"/>
    </location>
</feature>
<dbReference type="InterPro" id="IPR024923">
    <property type="entry name" value="PG_synth_SpoVB"/>
</dbReference>
<evidence type="ECO:0000256" key="2">
    <source>
        <dbReference type="ARBA" id="ARBA00022475"/>
    </source>
</evidence>
<organism evidence="7 8">
    <name type="scientific">Alkalibaculum sporogenes</name>
    <dbReference type="NCBI Taxonomy" id="2655001"/>
    <lineage>
        <taxon>Bacteria</taxon>
        <taxon>Bacillati</taxon>
        <taxon>Bacillota</taxon>
        <taxon>Clostridia</taxon>
        <taxon>Eubacteriales</taxon>
        <taxon>Eubacteriaceae</taxon>
        <taxon>Alkalibaculum</taxon>
    </lineage>
</organism>
<sequence>MSRNSYIKGAGILVVGGLMSRFIGLFFKAFITKILGSYAMGLYYNTFFILNFLLSFIISAVPLTLSKMIAEKRALGDYKGLNKIMIIVSIMLTMIGLLFTYIIIFQGKNIILIAGWDKNTYYPLMGLCFAPLLIIYVCIMRGYFQGINDMKPTAVSQIAESLSRLVIGVPMCYYFAHRYGQNIGAGGATFGTTISEACGLIVIFGFYTRYVKKADKPLYAETGKADSTLAIIKRFYSISIPVSITYIMLSLHGIVNSFTYAPRLKVAGIGLEEATKMFGDYSNTNTLVSVPMTISMAVSVALIPAIAESYVKRDIQSIRRKTASALRVIFIVGFPCIVGLSMFSDLLFRLIFNNSPYGGAILRYSSYSILFIMLIGTMQSILQGMDIFKYIIRNIAIGVLIKYLLNYILIAIPALNINGMIISNFISFGVIALLHYRVLKAQTGFRIKIFDTIIKPLFASGVMGVFLALFSNLLLTYFNDVISIFLIIITAMVFYFGILIVTNTIKEEDLDMLTIGKKFKRYYNKYK</sequence>
<evidence type="ECO:0000256" key="4">
    <source>
        <dbReference type="ARBA" id="ARBA00022989"/>
    </source>
</evidence>
<feature type="transmembrane region" description="Helical" evidence="6">
    <location>
        <begin position="328"/>
        <end position="352"/>
    </location>
</feature>
<name>A0A6A7K659_9FIRM</name>
<feature type="transmembrane region" description="Helical" evidence="6">
    <location>
        <begin position="418"/>
        <end position="436"/>
    </location>
</feature>
<comment type="subcellular location">
    <subcellularLocation>
        <location evidence="1">Cell membrane</location>
        <topology evidence="1">Multi-pass membrane protein</topology>
    </subcellularLocation>
</comment>
<keyword evidence="5 6" id="KW-0472">Membrane</keyword>
<dbReference type="AlphaFoldDB" id="A0A6A7K659"/>
<keyword evidence="4 6" id="KW-1133">Transmembrane helix</keyword>
<evidence type="ECO:0000256" key="5">
    <source>
        <dbReference type="ARBA" id="ARBA00023136"/>
    </source>
</evidence>
<dbReference type="GO" id="GO:0005886">
    <property type="term" value="C:plasma membrane"/>
    <property type="evidence" value="ECO:0007669"/>
    <property type="project" value="UniProtKB-SubCell"/>
</dbReference>
<gene>
    <name evidence="7" type="ORF">GC105_04095</name>
</gene>
<evidence type="ECO:0000256" key="3">
    <source>
        <dbReference type="ARBA" id="ARBA00022692"/>
    </source>
</evidence>
<comment type="caution">
    <text evidence="7">The sequence shown here is derived from an EMBL/GenBank/DDBJ whole genome shotgun (WGS) entry which is preliminary data.</text>
</comment>
<dbReference type="Pfam" id="PF01943">
    <property type="entry name" value="Polysacc_synt"/>
    <property type="match status" value="1"/>
</dbReference>
<evidence type="ECO:0000256" key="6">
    <source>
        <dbReference type="SAM" id="Phobius"/>
    </source>
</evidence>
<feature type="transmembrane region" description="Helical" evidence="6">
    <location>
        <begin position="12"/>
        <end position="31"/>
    </location>
</feature>
<feature type="transmembrane region" description="Helical" evidence="6">
    <location>
        <begin position="156"/>
        <end position="176"/>
    </location>
</feature>
<dbReference type="PIRSF" id="PIRSF038958">
    <property type="entry name" value="PG_synth_SpoVB"/>
    <property type="match status" value="1"/>
</dbReference>
<feature type="transmembrane region" description="Helical" evidence="6">
    <location>
        <begin position="457"/>
        <end position="475"/>
    </location>
</feature>
<evidence type="ECO:0000256" key="1">
    <source>
        <dbReference type="ARBA" id="ARBA00004651"/>
    </source>
</evidence>
<protein>
    <submittedName>
        <fullName evidence="7">Oligosaccharide flippase family protein</fullName>
    </submittedName>
</protein>
<feature type="transmembrane region" description="Helical" evidence="6">
    <location>
        <begin position="364"/>
        <end position="382"/>
    </location>
</feature>
<dbReference type="Proteomes" id="UP000440004">
    <property type="component" value="Unassembled WGS sequence"/>
</dbReference>
<feature type="transmembrane region" description="Helical" evidence="6">
    <location>
        <begin position="43"/>
        <end position="63"/>
    </location>
</feature>
<dbReference type="PANTHER" id="PTHR30250">
    <property type="entry name" value="PST FAMILY PREDICTED COLANIC ACID TRANSPORTER"/>
    <property type="match status" value="1"/>
</dbReference>
<keyword evidence="3 6" id="KW-0812">Transmembrane</keyword>
<feature type="transmembrane region" description="Helical" evidence="6">
    <location>
        <begin position="287"/>
        <end position="307"/>
    </location>
</feature>
<dbReference type="CDD" id="cd13124">
    <property type="entry name" value="MATE_SpoVB_like"/>
    <property type="match status" value="1"/>
</dbReference>
<dbReference type="PANTHER" id="PTHR30250:SF21">
    <property type="entry name" value="LIPID II FLIPPASE MURJ"/>
    <property type="match status" value="1"/>
</dbReference>
<dbReference type="EMBL" id="WHNX01000005">
    <property type="protein sequence ID" value="MPW24969.1"/>
    <property type="molecule type" value="Genomic_DNA"/>
</dbReference>
<feature type="transmembrane region" description="Helical" evidence="6">
    <location>
        <begin position="84"/>
        <end position="104"/>
    </location>
</feature>
<evidence type="ECO:0000313" key="7">
    <source>
        <dbReference type="EMBL" id="MPW24969.1"/>
    </source>
</evidence>
<feature type="transmembrane region" description="Helical" evidence="6">
    <location>
        <begin position="124"/>
        <end position="144"/>
    </location>
</feature>